<name>A0A1Z1FBP4_9SPHN</name>
<evidence type="ECO:0000256" key="4">
    <source>
        <dbReference type="ARBA" id="ARBA00022692"/>
    </source>
</evidence>
<gene>
    <name evidence="13" type="ORF">A9D14_08560</name>
</gene>
<keyword evidence="2" id="KW-0328">Glycosyltransferase</keyword>
<evidence type="ECO:0000256" key="2">
    <source>
        <dbReference type="ARBA" id="ARBA00022676"/>
    </source>
</evidence>
<dbReference type="InterPro" id="IPR029044">
    <property type="entry name" value="Nucleotide-diphossugar_trans"/>
</dbReference>
<keyword evidence="5" id="KW-0460">Magnesium</keyword>
<feature type="transmembrane region" description="Helical" evidence="12">
    <location>
        <begin position="54"/>
        <end position="83"/>
    </location>
</feature>
<dbReference type="EC" id="2.4.1.336" evidence="9"/>
<dbReference type="EMBL" id="CP019602">
    <property type="protein sequence ID" value="ARU16238.1"/>
    <property type="molecule type" value="Genomic_DNA"/>
</dbReference>
<evidence type="ECO:0000256" key="7">
    <source>
        <dbReference type="ARBA" id="ARBA00023136"/>
    </source>
</evidence>
<evidence type="ECO:0000256" key="6">
    <source>
        <dbReference type="ARBA" id="ARBA00022989"/>
    </source>
</evidence>
<accession>A0A1Z1FBP4</accession>
<proteinExistence type="predicted"/>
<keyword evidence="7 12" id="KW-0472">Membrane</keyword>
<feature type="transmembrane region" description="Helical" evidence="12">
    <location>
        <begin position="605"/>
        <end position="627"/>
    </location>
</feature>
<keyword evidence="4 12" id="KW-0812">Transmembrane</keyword>
<evidence type="ECO:0000256" key="10">
    <source>
        <dbReference type="ARBA" id="ARBA00068721"/>
    </source>
</evidence>
<keyword evidence="14" id="KW-1185">Reference proteome</keyword>
<feature type="transmembrane region" description="Helical" evidence="12">
    <location>
        <begin position="130"/>
        <end position="148"/>
    </location>
</feature>
<dbReference type="STRING" id="450378.GCA_001661675_01716"/>
<dbReference type="Proteomes" id="UP000195807">
    <property type="component" value="Chromosome"/>
</dbReference>
<feature type="transmembrane region" description="Helical" evidence="12">
    <location>
        <begin position="571"/>
        <end position="598"/>
    </location>
</feature>
<protein>
    <recommendedName>
        <fullName evidence="10">Beta-monoglucosyldiacylglycerol synthase</fullName>
        <ecNumber evidence="9">2.4.1.336</ecNumber>
    </recommendedName>
    <alternativeName>
        <fullName evidence="11">UDP-glucose:1,2-diacylglycerol 3-beta-D-glucosyltransferase</fullName>
    </alternativeName>
</protein>
<comment type="catalytic activity">
    <reaction evidence="8">
        <text>a 1,2-diacyl-sn-glycerol + UDP-alpha-D-glucose = a 1,2-diacyl-3-O-(beta-D-glucopyranosyl)-sn-glycerol + UDP + H(+)</text>
        <dbReference type="Rhea" id="RHEA:17285"/>
        <dbReference type="ChEBI" id="CHEBI:15378"/>
        <dbReference type="ChEBI" id="CHEBI:17815"/>
        <dbReference type="ChEBI" id="CHEBI:58223"/>
        <dbReference type="ChEBI" id="CHEBI:58885"/>
        <dbReference type="ChEBI" id="CHEBI:75799"/>
        <dbReference type="EC" id="2.4.1.336"/>
    </reaction>
</comment>
<evidence type="ECO:0000313" key="14">
    <source>
        <dbReference type="Proteomes" id="UP000195807"/>
    </source>
</evidence>
<dbReference type="PANTHER" id="PTHR43867:SF4">
    <property type="entry name" value="BETA-(1-3)-GLUCOSYL TRANSFERASE"/>
    <property type="match status" value="1"/>
</dbReference>
<dbReference type="AlphaFoldDB" id="A0A1Z1FBP4"/>
<keyword evidence="6 12" id="KW-1133">Transmembrane helix</keyword>
<dbReference type="GO" id="GO:0016758">
    <property type="term" value="F:hexosyltransferase activity"/>
    <property type="evidence" value="ECO:0007669"/>
    <property type="project" value="TreeGrafter"/>
</dbReference>
<evidence type="ECO:0000256" key="11">
    <source>
        <dbReference type="ARBA" id="ARBA00078564"/>
    </source>
</evidence>
<dbReference type="FunFam" id="3.90.550.10:FF:000164">
    <property type="entry name" value="Beta-(1-3)-glucosyl transferase"/>
    <property type="match status" value="1"/>
</dbReference>
<feature type="transmembrane region" description="Helical" evidence="12">
    <location>
        <begin position="95"/>
        <end position="115"/>
    </location>
</feature>
<evidence type="ECO:0000256" key="5">
    <source>
        <dbReference type="ARBA" id="ARBA00022842"/>
    </source>
</evidence>
<dbReference type="Pfam" id="PF13641">
    <property type="entry name" value="Glyco_tranf_2_3"/>
    <property type="match status" value="1"/>
</dbReference>
<dbReference type="SUPFAM" id="SSF53448">
    <property type="entry name" value="Nucleotide-diphospho-sugar transferases"/>
    <property type="match status" value="1"/>
</dbReference>
<organism evidence="13 14">
    <name type="scientific">Croceicoccus marinus</name>
    <dbReference type="NCBI Taxonomy" id="450378"/>
    <lineage>
        <taxon>Bacteria</taxon>
        <taxon>Pseudomonadati</taxon>
        <taxon>Pseudomonadota</taxon>
        <taxon>Alphaproteobacteria</taxon>
        <taxon>Sphingomonadales</taxon>
        <taxon>Erythrobacteraceae</taxon>
        <taxon>Croceicoccus</taxon>
    </lineage>
</organism>
<evidence type="ECO:0000256" key="8">
    <source>
        <dbReference type="ARBA" id="ARBA00053004"/>
    </source>
</evidence>
<dbReference type="InterPro" id="IPR050321">
    <property type="entry name" value="Glycosyltr_2/OpgH_subfam"/>
</dbReference>
<feature type="transmembrane region" description="Helical" evidence="12">
    <location>
        <begin position="468"/>
        <end position="487"/>
    </location>
</feature>
<evidence type="ECO:0000256" key="3">
    <source>
        <dbReference type="ARBA" id="ARBA00022679"/>
    </source>
</evidence>
<evidence type="ECO:0000256" key="1">
    <source>
        <dbReference type="ARBA" id="ARBA00004141"/>
    </source>
</evidence>
<keyword evidence="3" id="KW-0808">Transferase</keyword>
<dbReference type="Gene3D" id="3.90.550.10">
    <property type="entry name" value="Spore Coat Polysaccharide Biosynthesis Protein SpsA, Chain A"/>
    <property type="match status" value="1"/>
</dbReference>
<sequence length="647" mass="71254">MLFLGLLTFLVAIWSAWRRDADEVPAAVGGWITLKGGLRIGGYLPRNIAELSGLIALAYGIAGAVTGEFYTLLIPLGAFLLALSLRQTMGWRLSLPGMAWLSVEALALAVSWWWLCLLVNEAPLPFWNEAALYLAVTAALALGYLGWIERIAREASLTHSHWRLPNRAPLPGERPARRWRGAQAHAGSEAYDPRVSVHLPCYAEPSQVVKETMNRLAAQEYANFEVIVIDNNTKDEALWRPLESHAAALNRRLGREVFRFFHVDPLPGAKAGALNWVLDGRMDPDAEIVSVIDADYLAEPDFLSRLVPFFRDRAVGYLQTPHDYRDYEGSGYLTGCHWEYMPNNKVDMCGVSEYGGAFTIGTMCLLRADALRRVGGWAEWCLTEDSEVSVRLRAAGYRGMYLGETFGRGLIPDTFEDYKKQRFRWTAGPVQQLRQHWKLFLPTPYARPMPGWTKLLEVLRCSAPLQTLAGILLGLIGVTGIAIAVLAGAMDPITLAPITWPMIALGLGTGLVRNWHRYRLTGCHRIADMIRGEIARASLTYIVLVSGVAGLSKKPHAWRRTPKFGESGGMISALACTVPEIVLAAVMLSVAGLAIAFAQPLGVSFALLVAMIYGFLGLRFLCAPYMALLALRKPHDAKDAAGREVAA</sequence>
<reference evidence="13 14" key="1">
    <citation type="submission" date="2017-01" db="EMBL/GenBank/DDBJ databases">
        <title>Complete genome sequence of esterase-producing bacterium Croceicoccus marinus E4A9.</title>
        <authorList>
            <person name="Wu Y.-H."/>
            <person name="Cheng H."/>
            <person name="Xu L."/>
            <person name="Huo Y.-Y."/>
            <person name="Wang C.-S."/>
            <person name="Xu X.-W."/>
        </authorList>
    </citation>
    <scope>NUCLEOTIDE SEQUENCE [LARGE SCALE GENOMIC DNA]</scope>
    <source>
        <strain evidence="13 14">E4A9</strain>
    </source>
</reference>
<dbReference type="GO" id="GO:0005886">
    <property type="term" value="C:plasma membrane"/>
    <property type="evidence" value="ECO:0007669"/>
    <property type="project" value="TreeGrafter"/>
</dbReference>
<feature type="transmembrane region" description="Helical" evidence="12">
    <location>
        <begin position="493"/>
        <end position="512"/>
    </location>
</feature>
<dbReference type="KEGG" id="cman:A9D14_08560"/>
<evidence type="ECO:0000313" key="13">
    <source>
        <dbReference type="EMBL" id="ARU16238.1"/>
    </source>
</evidence>
<comment type="subcellular location">
    <subcellularLocation>
        <location evidence="1">Membrane</location>
        <topology evidence="1">Multi-pass membrane protein</topology>
    </subcellularLocation>
</comment>
<evidence type="ECO:0000256" key="12">
    <source>
        <dbReference type="SAM" id="Phobius"/>
    </source>
</evidence>
<dbReference type="PANTHER" id="PTHR43867">
    <property type="entry name" value="CELLULOSE SYNTHASE CATALYTIC SUBUNIT A [UDP-FORMING]"/>
    <property type="match status" value="1"/>
</dbReference>
<evidence type="ECO:0000256" key="9">
    <source>
        <dbReference type="ARBA" id="ARBA00066964"/>
    </source>
</evidence>